<dbReference type="InterPro" id="IPR036271">
    <property type="entry name" value="Tet_transcr_reg_TetR-rel_C_sf"/>
</dbReference>
<keyword evidence="8" id="KW-1185">Reference proteome</keyword>
<protein>
    <submittedName>
        <fullName evidence="7">AcrR family transcriptional regulator</fullName>
    </submittedName>
</protein>
<dbReference type="InterPro" id="IPR039538">
    <property type="entry name" value="BetI_C"/>
</dbReference>
<evidence type="ECO:0000256" key="1">
    <source>
        <dbReference type="ARBA" id="ARBA00022491"/>
    </source>
</evidence>
<dbReference type="Proteomes" id="UP001232245">
    <property type="component" value="Unassembled WGS sequence"/>
</dbReference>
<evidence type="ECO:0000313" key="8">
    <source>
        <dbReference type="Proteomes" id="UP001232245"/>
    </source>
</evidence>
<dbReference type="SUPFAM" id="SSF48498">
    <property type="entry name" value="Tetracyclin repressor-like, C-terminal domain"/>
    <property type="match status" value="1"/>
</dbReference>
<keyword evidence="3 5" id="KW-0238">DNA-binding</keyword>
<dbReference type="PANTHER" id="PTHR43479:SF11">
    <property type="entry name" value="ACREF_ENVCD OPERON REPRESSOR-RELATED"/>
    <property type="match status" value="1"/>
</dbReference>
<keyword evidence="4" id="KW-0804">Transcription</keyword>
<dbReference type="Pfam" id="PF00440">
    <property type="entry name" value="TetR_N"/>
    <property type="match status" value="1"/>
</dbReference>
<evidence type="ECO:0000256" key="2">
    <source>
        <dbReference type="ARBA" id="ARBA00023015"/>
    </source>
</evidence>
<feature type="DNA-binding region" description="H-T-H motif" evidence="5">
    <location>
        <begin position="31"/>
        <end position="50"/>
    </location>
</feature>
<evidence type="ECO:0000313" key="7">
    <source>
        <dbReference type="EMBL" id="MDQ0226968.1"/>
    </source>
</evidence>
<dbReference type="SUPFAM" id="SSF46689">
    <property type="entry name" value="Homeodomain-like"/>
    <property type="match status" value="1"/>
</dbReference>
<sequence length="194" mass="22333">MPKIVDHEKRRKQIAEATWRVILNEGIEGATVRNIAKEANISLGALRHYFATQDELLVYAMNLVKEQATERIKKIVVQDSQPKEIILNVLLELLPVNEETKAEMEVWFAFIGHVRHKQGILKLHDDGVYEGIKVLVENMVEYGLLKDGLDKEMETERLYSLIDGLALHAILEPGRLNKEKITRVLTYHLESIWV</sequence>
<dbReference type="InterPro" id="IPR009057">
    <property type="entry name" value="Homeodomain-like_sf"/>
</dbReference>
<evidence type="ECO:0000256" key="4">
    <source>
        <dbReference type="ARBA" id="ARBA00023163"/>
    </source>
</evidence>
<evidence type="ECO:0000256" key="3">
    <source>
        <dbReference type="ARBA" id="ARBA00023125"/>
    </source>
</evidence>
<dbReference type="Gene3D" id="1.10.357.10">
    <property type="entry name" value="Tetracycline Repressor, domain 2"/>
    <property type="match status" value="1"/>
</dbReference>
<dbReference type="InterPro" id="IPR050624">
    <property type="entry name" value="HTH-type_Tx_Regulator"/>
</dbReference>
<dbReference type="InterPro" id="IPR023772">
    <property type="entry name" value="DNA-bd_HTH_TetR-type_CS"/>
</dbReference>
<accession>A0ABT9Z5T9</accession>
<reference evidence="7 8" key="1">
    <citation type="submission" date="2023-07" db="EMBL/GenBank/DDBJ databases">
        <title>Genomic Encyclopedia of Type Strains, Phase IV (KMG-IV): sequencing the most valuable type-strain genomes for metagenomic binning, comparative biology and taxonomic classification.</title>
        <authorList>
            <person name="Goeker M."/>
        </authorList>
    </citation>
    <scope>NUCLEOTIDE SEQUENCE [LARGE SCALE GENOMIC DNA]</scope>
    <source>
        <strain evidence="7 8">DSM 17723</strain>
    </source>
</reference>
<proteinExistence type="predicted"/>
<gene>
    <name evidence="7" type="ORF">J2S02_003313</name>
</gene>
<name>A0ABT9Z5T9_9BACI</name>
<dbReference type="PROSITE" id="PS50977">
    <property type="entry name" value="HTH_TETR_2"/>
    <property type="match status" value="1"/>
</dbReference>
<dbReference type="RefSeq" id="WP_174881315.1">
    <property type="nucleotide sequence ID" value="NZ_CADEPK010000347.1"/>
</dbReference>
<keyword evidence="1" id="KW-0678">Repressor</keyword>
<organism evidence="7 8">
    <name type="scientific">Metabacillus niabensis</name>
    <dbReference type="NCBI Taxonomy" id="324854"/>
    <lineage>
        <taxon>Bacteria</taxon>
        <taxon>Bacillati</taxon>
        <taxon>Bacillota</taxon>
        <taxon>Bacilli</taxon>
        <taxon>Bacillales</taxon>
        <taxon>Bacillaceae</taxon>
        <taxon>Metabacillus</taxon>
    </lineage>
</organism>
<dbReference type="PANTHER" id="PTHR43479">
    <property type="entry name" value="ACREF/ENVCD OPERON REPRESSOR-RELATED"/>
    <property type="match status" value="1"/>
</dbReference>
<dbReference type="PROSITE" id="PS01081">
    <property type="entry name" value="HTH_TETR_1"/>
    <property type="match status" value="1"/>
</dbReference>
<comment type="caution">
    <text evidence="7">The sequence shown here is derived from an EMBL/GenBank/DDBJ whole genome shotgun (WGS) entry which is preliminary data.</text>
</comment>
<evidence type="ECO:0000259" key="6">
    <source>
        <dbReference type="PROSITE" id="PS50977"/>
    </source>
</evidence>
<dbReference type="EMBL" id="JAUSTZ010000007">
    <property type="protein sequence ID" value="MDQ0226968.1"/>
    <property type="molecule type" value="Genomic_DNA"/>
</dbReference>
<keyword evidence="2" id="KW-0805">Transcription regulation</keyword>
<evidence type="ECO:0000256" key="5">
    <source>
        <dbReference type="PROSITE-ProRule" id="PRU00335"/>
    </source>
</evidence>
<dbReference type="Pfam" id="PF13977">
    <property type="entry name" value="TetR_C_6"/>
    <property type="match status" value="1"/>
</dbReference>
<dbReference type="InterPro" id="IPR001647">
    <property type="entry name" value="HTH_TetR"/>
</dbReference>
<feature type="domain" description="HTH tetR-type" evidence="6">
    <location>
        <begin position="8"/>
        <end position="68"/>
    </location>
</feature>